<evidence type="ECO:0000313" key="12">
    <source>
        <dbReference type="Proteomes" id="UP000249518"/>
    </source>
</evidence>
<evidence type="ECO:0000256" key="2">
    <source>
        <dbReference type="ARBA" id="ARBA00007783"/>
    </source>
</evidence>
<evidence type="ECO:0000256" key="4">
    <source>
        <dbReference type="ARBA" id="ARBA00022475"/>
    </source>
</evidence>
<evidence type="ECO:0000313" key="11">
    <source>
        <dbReference type="EMBL" id="RAR46599.1"/>
    </source>
</evidence>
<dbReference type="GO" id="GO:0140359">
    <property type="term" value="F:ABC-type transporter activity"/>
    <property type="evidence" value="ECO:0007669"/>
    <property type="project" value="InterPro"/>
</dbReference>
<dbReference type="GO" id="GO:0015920">
    <property type="term" value="P:lipopolysaccharide transport"/>
    <property type="evidence" value="ECO:0007669"/>
    <property type="project" value="TreeGrafter"/>
</dbReference>
<feature type="transmembrane region" description="Helical" evidence="9">
    <location>
        <begin position="82"/>
        <end position="98"/>
    </location>
</feature>
<dbReference type="PANTHER" id="PTHR30413">
    <property type="entry name" value="INNER MEMBRANE TRANSPORT PERMEASE"/>
    <property type="match status" value="1"/>
</dbReference>
<feature type="transmembrane region" description="Helical" evidence="9">
    <location>
        <begin position="198"/>
        <end position="218"/>
    </location>
</feature>
<evidence type="ECO:0000256" key="3">
    <source>
        <dbReference type="ARBA" id="ARBA00022448"/>
    </source>
</evidence>
<gene>
    <name evidence="11" type="ORF">B0I10_1162</name>
</gene>
<dbReference type="Proteomes" id="UP000249518">
    <property type="component" value="Unassembled WGS sequence"/>
</dbReference>
<keyword evidence="3 9" id="KW-0813">Transport</keyword>
<evidence type="ECO:0000256" key="8">
    <source>
        <dbReference type="ARBA" id="ARBA00023136"/>
    </source>
</evidence>
<dbReference type="PROSITE" id="PS51012">
    <property type="entry name" value="ABC_TM2"/>
    <property type="match status" value="1"/>
</dbReference>
<keyword evidence="8 9" id="KW-0472">Membrane</keyword>
<dbReference type="PANTHER" id="PTHR30413:SF8">
    <property type="entry name" value="TRANSPORT PERMEASE PROTEIN"/>
    <property type="match status" value="1"/>
</dbReference>
<evidence type="ECO:0000256" key="1">
    <source>
        <dbReference type="ARBA" id="ARBA00004429"/>
    </source>
</evidence>
<feature type="transmembrane region" description="Helical" evidence="9">
    <location>
        <begin position="50"/>
        <end position="70"/>
    </location>
</feature>
<keyword evidence="7 9" id="KW-1133">Transmembrane helix</keyword>
<comment type="similarity">
    <text evidence="2 9">Belongs to the ABC-2 integral membrane protein family.</text>
</comment>
<dbReference type="OrthoDB" id="9786910at2"/>
<name>A0A328WUR1_9FLAO</name>
<dbReference type="EMBL" id="QLSV01000016">
    <property type="protein sequence ID" value="RAR46599.1"/>
    <property type="molecule type" value="Genomic_DNA"/>
</dbReference>
<sequence>MNKLKSEEWLFEISPKKSAFEINFKELWHYRDLLMLFVKRDIVTFYKQTVLGPIWFIIQPLLTSVIQFIIFSKIADIPSDGVPYFLFVLAGNILWFYFSDCLKAVSETFTANQNIFGKVYFPRIIMPLKVVVSNLVKFCIQFVFFIVVLIYYIYQGYDINPSLLVLITPVLLFMTAILAMGIGMLISSLTVKYRDLNFVVTFGISLFMYVTPIVYPTTLVLEKINPKYHILVYLNPLTGILDFFKYAFLGSGSINLAYLLYSLGIGLIVLLAGVLVFNRTEKSFIDVI</sequence>
<comment type="subcellular location">
    <subcellularLocation>
        <location evidence="1">Cell inner membrane</location>
        <topology evidence="1">Multi-pass membrane protein</topology>
    </subcellularLocation>
    <subcellularLocation>
        <location evidence="9">Cell membrane</location>
        <topology evidence="9">Multi-pass membrane protein</topology>
    </subcellularLocation>
</comment>
<protein>
    <recommendedName>
        <fullName evidence="9">Transport permease protein</fullName>
    </recommendedName>
</protein>
<feature type="transmembrane region" description="Helical" evidence="9">
    <location>
        <begin position="163"/>
        <end position="186"/>
    </location>
</feature>
<keyword evidence="4 9" id="KW-1003">Cell membrane</keyword>
<dbReference type="Pfam" id="PF01061">
    <property type="entry name" value="ABC2_membrane"/>
    <property type="match status" value="1"/>
</dbReference>
<proteinExistence type="inferred from homology"/>
<keyword evidence="12" id="KW-1185">Reference proteome</keyword>
<keyword evidence="6 9" id="KW-0812">Transmembrane</keyword>
<evidence type="ECO:0000256" key="9">
    <source>
        <dbReference type="RuleBase" id="RU361157"/>
    </source>
</evidence>
<reference evidence="11 12" key="1">
    <citation type="submission" date="2018-06" db="EMBL/GenBank/DDBJ databases">
        <title>Genomic Encyclopedia of Type Strains, Phase III (KMG-III): the genomes of soil and plant-associated and newly described type strains.</title>
        <authorList>
            <person name="Whitman W."/>
        </authorList>
    </citation>
    <scope>NUCLEOTIDE SEQUENCE [LARGE SCALE GENOMIC DNA]</scope>
    <source>
        <strain evidence="11 12">CGMCC 1.12504</strain>
    </source>
</reference>
<dbReference type="InterPro" id="IPR013525">
    <property type="entry name" value="ABC2_TM"/>
</dbReference>
<dbReference type="GO" id="GO:0005886">
    <property type="term" value="C:plasma membrane"/>
    <property type="evidence" value="ECO:0007669"/>
    <property type="project" value="UniProtKB-SubCell"/>
</dbReference>
<dbReference type="AlphaFoldDB" id="A0A328WUR1"/>
<evidence type="ECO:0000256" key="6">
    <source>
        <dbReference type="ARBA" id="ARBA00022692"/>
    </source>
</evidence>
<evidence type="ECO:0000259" key="10">
    <source>
        <dbReference type="PROSITE" id="PS51012"/>
    </source>
</evidence>
<evidence type="ECO:0000256" key="5">
    <source>
        <dbReference type="ARBA" id="ARBA00022519"/>
    </source>
</evidence>
<evidence type="ECO:0000256" key="7">
    <source>
        <dbReference type="ARBA" id="ARBA00022989"/>
    </source>
</evidence>
<dbReference type="RefSeq" id="WP_112087090.1">
    <property type="nucleotide sequence ID" value="NZ_QLSV01000016.1"/>
</dbReference>
<keyword evidence="5" id="KW-0997">Cell inner membrane</keyword>
<feature type="transmembrane region" description="Helical" evidence="9">
    <location>
        <begin position="255"/>
        <end position="277"/>
    </location>
</feature>
<feature type="transmembrane region" description="Helical" evidence="9">
    <location>
        <begin position="135"/>
        <end position="154"/>
    </location>
</feature>
<organism evidence="11 12">
    <name type="scientific">Flavobacterium lacus</name>
    <dbReference type="NCBI Taxonomy" id="1353778"/>
    <lineage>
        <taxon>Bacteria</taxon>
        <taxon>Pseudomonadati</taxon>
        <taxon>Bacteroidota</taxon>
        <taxon>Flavobacteriia</taxon>
        <taxon>Flavobacteriales</taxon>
        <taxon>Flavobacteriaceae</taxon>
        <taxon>Flavobacterium</taxon>
    </lineage>
</organism>
<dbReference type="InterPro" id="IPR047817">
    <property type="entry name" value="ABC2_TM_bact-type"/>
</dbReference>
<comment type="caution">
    <text evidence="11">The sequence shown here is derived from an EMBL/GenBank/DDBJ whole genome shotgun (WGS) entry which is preliminary data.</text>
</comment>
<accession>A0A328WUR1</accession>
<feature type="domain" description="ABC transmembrane type-2" evidence="10">
    <location>
        <begin position="51"/>
        <end position="280"/>
    </location>
</feature>